<feature type="region of interest" description="Disordered" evidence="1">
    <location>
        <begin position="59"/>
        <end position="90"/>
    </location>
</feature>
<dbReference type="EMBL" id="AGNK02006077">
    <property type="status" value="NOT_ANNOTATED_CDS"/>
    <property type="molecule type" value="Genomic_DNA"/>
</dbReference>
<dbReference type="InParanoid" id="K4AP89"/>
<dbReference type="AlphaFoldDB" id="K4AP89"/>
<sequence length="90" mass="9472">MNHSNLIRSASASILTSPMKDPASAKRAGTATARSRRSPPACPALVAVALPPPALRYLSSTTATSKRRRRCGDALRCSVGRRSGRRQAAA</sequence>
<protein>
    <submittedName>
        <fullName evidence="2">Uncharacterized protein</fullName>
    </submittedName>
</protein>
<dbReference type="HOGENOM" id="CLU_2445036_0_0_1"/>
<dbReference type="EnsemblPlants" id="KQK91854">
    <property type="protein sequence ID" value="KQK91854"/>
    <property type="gene ID" value="SETIT_040737mg"/>
</dbReference>
<proteinExistence type="predicted"/>
<evidence type="ECO:0000313" key="3">
    <source>
        <dbReference type="Proteomes" id="UP000004995"/>
    </source>
</evidence>
<name>K4AP89_SETIT</name>
<feature type="compositionally biased region" description="Polar residues" evidence="1">
    <location>
        <begin position="1"/>
        <end position="16"/>
    </location>
</feature>
<reference evidence="2" key="2">
    <citation type="submission" date="2018-08" db="UniProtKB">
        <authorList>
            <consortium name="EnsemblPlants"/>
        </authorList>
    </citation>
    <scope>IDENTIFICATION</scope>
    <source>
        <strain evidence="2">Yugu1</strain>
    </source>
</reference>
<evidence type="ECO:0000256" key="1">
    <source>
        <dbReference type="SAM" id="MobiDB-lite"/>
    </source>
</evidence>
<dbReference type="Gramene" id="KQK91854">
    <property type="protein sequence ID" value="KQK91854"/>
    <property type="gene ID" value="SETIT_040737mg"/>
</dbReference>
<evidence type="ECO:0000313" key="2">
    <source>
        <dbReference type="EnsemblPlants" id="KQK91854"/>
    </source>
</evidence>
<feature type="region of interest" description="Disordered" evidence="1">
    <location>
        <begin position="1"/>
        <end position="41"/>
    </location>
</feature>
<accession>K4AP89</accession>
<keyword evidence="3" id="KW-1185">Reference proteome</keyword>
<organism evidence="2 3">
    <name type="scientific">Setaria italica</name>
    <name type="common">Foxtail millet</name>
    <name type="synonym">Panicum italicum</name>
    <dbReference type="NCBI Taxonomy" id="4555"/>
    <lineage>
        <taxon>Eukaryota</taxon>
        <taxon>Viridiplantae</taxon>
        <taxon>Streptophyta</taxon>
        <taxon>Embryophyta</taxon>
        <taxon>Tracheophyta</taxon>
        <taxon>Spermatophyta</taxon>
        <taxon>Magnoliopsida</taxon>
        <taxon>Liliopsida</taxon>
        <taxon>Poales</taxon>
        <taxon>Poaceae</taxon>
        <taxon>PACMAD clade</taxon>
        <taxon>Panicoideae</taxon>
        <taxon>Panicodae</taxon>
        <taxon>Paniceae</taxon>
        <taxon>Cenchrinae</taxon>
        <taxon>Setaria</taxon>
    </lineage>
</organism>
<reference evidence="3" key="1">
    <citation type="journal article" date="2012" name="Nat. Biotechnol.">
        <title>Reference genome sequence of the model plant Setaria.</title>
        <authorList>
            <person name="Bennetzen J.L."/>
            <person name="Schmutz J."/>
            <person name="Wang H."/>
            <person name="Percifield R."/>
            <person name="Hawkins J."/>
            <person name="Pontaroli A.C."/>
            <person name="Estep M."/>
            <person name="Feng L."/>
            <person name="Vaughn J.N."/>
            <person name="Grimwood J."/>
            <person name="Jenkins J."/>
            <person name="Barry K."/>
            <person name="Lindquist E."/>
            <person name="Hellsten U."/>
            <person name="Deshpande S."/>
            <person name="Wang X."/>
            <person name="Wu X."/>
            <person name="Mitros T."/>
            <person name="Triplett J."/>
            <person name="Yang X."/>
            <person name="Ye C.Y."/>
            <person name="Mauro-Herrera M."/>
            <person name="Wang L."/>
            <person name="Li P."/>
            <person name="Sharma M."/>
            <person name="Sharma R."/>
            <person name="Ronald P.C."/>
            <person name="Panaud O."/>
            <person name="Kellogg E.A."/>
            <person name="Brutnell T.P."/>
            <person name="Doust A.N."/>
            <person name="Tuskan G.A."/>
            <person name="Rokhsar D."/>
            <person name="Devos K.M."/>
        </authorList>
    </citation>
    <scope>NUCLEOTIDE SEQUENCE [LARGE SCALE GENOMIC DNA]</scope>
    <source>
        <strain evidence="3">cv. Yugu1</strain>
    </source>
</reference>
<dbReference type="Proteomes" id="UP000004995">
    <property type="component" value="Unassembled WGS sequence"/>
</dbReference>